<evidence type="ECO:0000256" key="6">
    <source>
        <dbReference type="ARBA" id="ARBA00016985"/>
    </source>
</evidence>
<comment type="cofactor">
    <cofactor evidence="1">
        <name>pyridoxal 5'-phosphate</name>
        <dbReference type="ChEBI" id="CHEBI:597326"/>
    </cofactor>
</comment>
<dbReference type="InterPro" id="IPR050214">
    <property type="entry name" value="Cys_Synth/Cystath_Beta-Synth"/>
</dbReference>
<organism evidence="10 11">
    <name type="scientific">Sphingobacterium hungaricum</name>
    <dbReference type="NCBI Taxonomy" id="2082723"/>
    <lineage>
        <taxon>Bacteria</taxon>
        <taxon>Pseudomonadati</taxon>
        <taxon>Bacteroidota</taxon>
        <taxon>Sphingobacteriia</taxon>
        <taxon>Sphingobacteriales</taxon>
        <taxon>Sphingobacteriaceae</taxon>
        <taxon>Sphingobacterium</taxon>
    </lineage>
</organism>
<dbReference type="InterPro" id="IPR001926">
    <property type="entry name" value="TrpB-like_PALP"/>
</dbReference>
<dbReference type="SUPFAM" id="SSF53686">
    <property type="entry name" value="Tryptophan synthase beta subunit-like PLP-dependent enzymes"/>
    <property type="match status" value="1"/>
</dbReference>
<dbReference type="PROSITE" id="PS00901">
    <property type="entry name" value="CYS_SYNTHASE"/>
    <property type="match status" value="1"/>
</dbReference>
<keyword evidence="8" id="KW-0663">Pyridoxal phosphate</keyword>
<sequence length="327" mass="36338">MIKVDRAVDGVLSLIGNTPLVNLKNIFAAYNFDLYGKMEMQNPGGSIKDRTSYRIISQALNEGKINADTVIIESTSGNMGIGLAQICLHYGLKLILVVDPHINKQARQLVETYGAEFVMVDEHDGKGGYLNTRLKMVDLLLKRYPNSFNPDQYHNKNNPLAHAETVREINQSLGFFPDYIFVPTSTCGTLMGIAQEYRRLNADTKIIAVDSVGSVIFDQKPQVRNIPGMGSSRSSDFLDQRLIHDVIHVSDEETIMGCHQLLNKECILAGGSSGATIKAIEKYTDKINPNSTIISILSDRGERYLDTIYSKSWINETFGKTLSITNI</sequence>
<keyword evidence="7" id="KW-0808">Transferase</keyword>
<dbReference type="GO" id="GO:0016765">
    <property type="term" value="F:transferase activity, transferring alkyl or aryl (other than methyl) groups"/>
    <property type="evidence" value="ECO:0007669"/>
    <property type="project" value="UniProtKB-ARBA"/>
</dbReference>
<evidence type="ECO:0000256" key="7">
    <source>
        <dbReference type="ARBA" id="ARBA00022679"/>
    </source>
</evidence>
<evidence type="ECO:0000256" key="3">
    <source>
        <dbReference type="ARBA" id="ARBA00008519"/>
    </source>
</evidence>
<evidence type="ECO:0000256" key="1">
    <source>
        <dbReference type="ARBA" id="ARBA00001933"/>
    </source>
</evidence>
<evidence type="ECO:0000259" key="9">
    <source>
        <dbReference type="Pfam" id="PF00291"/>
    </source>
</evidence>
<dbReference type="EC" id="2.5.1.140" evidence="5"/>
<evidence type="ECO:0000313" key="11">
    <source>
        <dbReference type="Proteomes" id="UP000616201"/>
    </source>
</evidence>
<dbReference type="RefSeq" id="WP_196937004.1">
    <property type="nucleotide sequence ID" value="NZ_MU158698.1"/>
</dbReference>
<dbReference type="NCBIfam" id="TIGR03945">
    <property type="entry name" value="PLP_SbnA_fam"/>
    <property type="match status" value="1"/>
</dbReference>
<dbReference type="Pfam" id="PF00291">
    <property type="entry name" value="PALP"/>
    <property type="match status" value="1"/>
</dbReference>
<dbReference type="AlphaFoldDB" id="A0A928YTG8"/>
<proteinExistence type="inferred from homology"/>
<dbReference type="GO" id="GO:0006535">
    <property type="term" value="P:cysteine biosynthetic process from serine"/>
    <property type="evidence" value="ECO:0007669"/>
    <property type="project" value="InterPro"/>
</dbReference>
<evidence type="ECO:0000256" key="2">
    <source>
        <dbReference type="ARBA" id="ARBA00004924"/>
    </source>
</evidence>
<name>A0A928YTG8_9SPHI</name>
<dbReference type="InterPro" id="IPR001216">
    <property type="entry name" value="P-phosphate_BS"/>
</dbReference>
<protein>
    <recommendedName>
        <fullName evidence="6">N-(2-amino-2-carboxyethyl)-L-glutamate synthase</fullName>
        <ecNumber evidence="5">2.5.1.140</ecNumber>
    </recommendedName>
</protein>
<dbReference type="PANTHER" id="PTHR10314">
    <property type="entry name" value="CYSTATHIONINE BETA-SYNTHASE"/>
    <property type="match status" value="1"/>
</dbReference>
<comment type="pathway">
    <text evidence="2">Siderophore biosynthesis.</text>
</comment>
<reference evidence="10" key="1">
    <citation type="submission" date="2018-02" db="EMBL/GenBank/DDBJ databases">
        <authorList>
            <person name="Vasarhelyi B.M."/>
            <person name="Deshmukh S."/>
            <person name="Balint B."/>
            <person name="Kukolya J."/>
        </authorList>
    </citation>
    <scope>NUCLEOTIDE SEQUENCE</scope>
    <source>
        <strain evidence="10">KB22</strain>
    </source>
</reference>
<comment type="caution">
    <text evidence="10">The sequence shown here is derived from an EMBL/GenBank/DDBJ whole genome shotgun (WGS) entry which is preliminary data.</text>
</comment>
<keyword evidence="11" id="KW-1185">Reference proteome</keyword>
<dbReference type="Gene3D" id="3.40.50.1100">
    <property type="match status" value="2"/>
</dbReference>
<comment type="similarity">
    <text evidence="3">Belongs to the cysteine synthase/cystathionine beta-synthase family. SbnA subfamily.</text>
</comment>
<comment type="subunit">
    <text evidence="4">Homodimer.</text>
</comment>
<evidence type="ECO:0000313" key="10">
    <source>
        <dbReference type="EMBL" id="MBE8715153.1"/>
    </source>
</evidence>
<gene>
    <name evidence="10" type="ORF">C4F49_15830</name>
</gene>
<dbReference type="InterPro" id="IPR023927">
    <property type="entry name" value="SbnA"/>
</dbReference>
<dbReference type="CDD" id="cd01561">
    <property type="entry name" value="CBS_like"/>
    <property type="match status" value="1"/>
</dbReference>
<dbReference type="EMBL" id="PRDK01000009">
    <property type="protein sequence ID" value="MBE8715153.1"/>
    <property type="molecule type" value="Genomic_DNA"/>
</dbReference>
<dbReference type="InterPro" id="IPR036052">
    <property type="entry name" value="TrpB-like_PALP_sf"/>
</dbReference>
<evidence type="ECO:0000256" key="5">
    <source>
        <dbReference type="ARBA" id="ARBA00012331"/>
    </source>
</evidence>
<evidence type="ECO:0000256" key="4">
    <source>
        <dbReference type="ARBA" id="ARBA00011738"/>
    </source>
</evidence>
<evidence type="ECO:0000256" key="8">
    <source>
        <dbReference type="ARBA" id="ARBA00022898"/>
    </source>
</evidence>
<accession>A0A928YTG8</accession>
<feature type="domain" description="Tryptophan synthase beta chain-like PALP" evidence="9">
    <location>
        <begin position="13"/>
        <end position="299"/>
    </location>
</feature>
<dbReference type="Proteomes" id="UP000616201">
    <property type="component" value="Unassembled WGS sequence"/>
</dbReference>